<organism evidence="2 3">
    <name type="scientific">Hirschia baltica (strain ATCC 49814 / DSM 5838 / IFAM 1418)</name>
    <dbReference type="NCBI Taxonomy" id="582402"/>
    <lineage>
        <taxon>Bacteria</taxon>
        <taxon>Pseudomonadati</taxon>
        <taxon>Pseudomonadota</taxon>
        <taxon>Alphaproteobacteria</taxon>
        <taxon>Hyphomonadales</taxon>
        <taxon>Hyphomonadaceae</taxon>
        <taxon>Hirschia</taxon>
    </lineage>
</organism>
<feature type="compositionally biased region" description="Acidic residues" evidence="1">
    <location>
        <begin position="29"/>
        <end position="39"/>
    </location>
</feature>
<dbReference type="STRING" id="582402.Hbal_1080"/>
<evidence type="ECO:0000313" key="2">
    <source>
        <dbReference type="EMBL" id="ACT58774.1"/>
    </source>
</evidence>
<evidence type="ECO:0000313" key="3">
    <source>
        <dbReference type="Proteomes" id="UP000002745"/>
    </source>
</evidence>
<feature type="region of interest" description="Disordered" evidence="1">
    <location>
        <begin position="27"/>
        <end position="55"/>
    </location>
</feature>
<reference evidence="3" key="1">
    <citation type="journal article" date="2011" name="J. Bacteriol.">
        <title>Genome sequences of eight morphologically diverse alphaproteobacteria.</title>
        <authorList>
            <consortium name="US DOE Joint Genome Institute"/>
            <person name="Brown P.J."/>
            <person name="Kysela D.T."/>
            <person name="Buechlein A."/>
            <person name="Hemmerich C."/>
            <person name="Brun Y.V."/>
        </authorList>
    </citation>
    <scope>NUCLEOTIDE SEQUENCE [LARGE SCALE GENOMIC DNA]</scope>
    <source>
        <strain evidence="3">ATCC 49814 / DSM 5838 / IFAM 1418</strain>
    </source>
</reference>
<dbReference type="HOGENOM" id="CLU_3026110_0_0_5"/>
<feature type="compositionally biased region" description="Basic and acidic residues" evidence="1">
    <location>
        <begin position="41"/>
        <end position="55"/>
    </location>
</feature>
<dbReference type="AlphaFoldDB" id="C6XRE2"/>
<evidence type="ECO:0000256" key="1">
    <source>
        <dbReference type="SAM" id="MobiDB-lite"/>
    </source>
</evidence>
<name>C6XRE2_HIRBI</name>
<dbReference type="KEGG" id="hba:Hbal_1080"/>
<proteinExistence type="predicted"/>
<dbReference type="EMBL" id="CP001678">
    <property type="protein sequence ID" value="ACT58774.1"/>
    <property type="molecule type" value="Genomic_DNA"/>
</dbReference>
<protein>
    <submittedName>
        <fullName evidence="2">Uncharacterized protein</fullName>
    </submittedName>
</protein>
<accession>C6XRE2</accession>
<sequence length="55" mass="6119">MGRLILFAIVFAILAAFFASFFARRGKNDDDDTGSDPDGQDNVRKLSDHRSRDGD</sequence>
<keyword evidence="3" id="KW-1185">Reference proteome</keyword>
<dbReference type="RefSeq" id="WP_015826924.1">
    <property type="nucleotide sequence ID" value="NC_012982.1"/>
</dbReference>
<dbReference type="Proteomes" id="UP000002745">
    <property type="component" value="Chromosome"/>
</dbReference>
<gene>
    <name evidence="2" type="ordered locus">Hbal_1080</name>
</gene>